<dbReference type="KEGG" id="amv:ACMV_09370"/>
<dbReference type="Gene3D" id="3.30.70.1070">
    <property type="entry name" value="Sporulation related repeat"/>
    <property type="match status" value="1"/>
</dbReference>
<keyword evidence="5" id="KW-1185">Reference proteome</keyword>
<evidence type="ECO:0000313" key="5">
    <source>
        <dbReference type="Proteomes" id="UP000007100"/>
    </source>
</evidence>
<dbReference type="HOGENOM" id="CLU_1080216_0_0_5"/>
<feature type="region of interest" description="Disordered" evidence="1">
    <location>
        <begin position="74"/>
        <end position="162"/>
    </location>
</feature>
<dbReference type="EMBL" id="AP012035">
    <property type="protein sequence ID" value="BAJ80284.1"/>
    <property type="molecule type" value="Genomic_DNA"/>
</dbReference>
<evidence type="ECO:0000259" key="3">
    <source>
        <dbReference type="PROSITE" id="PS51724"/>
    </source>
</evidence>
<sequence>MMDRQDYDDEIDIPPYAVRRPPTRGFDPEMRRIALIAGGFAGAIVLVALIWGGVHPRLGPPPVIKPPPGPMRTAPANPGGLQVPGANEQIMSGTTASGPPRLAPPPPQPDFSKLAAEANSAQPKPKMPTAAAVQTQPPGAGPVTTLPPPPVLPPSAAAPASGASASASASAAPAAPATTPATAAAAAPNPQVGKAMPTIIPPTQAASAGPHDIQLGALVSMAKANEAWQILLARVPDLLAGRTPVVVPGTVNGQTFYRLRLGGFASAAAAAAFCDRLKTRHVACYVPPK</sequence>
<evidence type="ECO:0000256" key="2">
    <source>
        <dbReference type="SAM" id="Phobius"/>
    </source>
</evidence>
<proteinExistence type="predicted"/>
<keyword evidence="2" id="KW-0812">Transmembrane</keyword>
<name>F0J628_ACIMA</name>
<dbReference type="InterPro" id="IPR007730">
    <property type="entry name" value="SPOR-like_dom"/>
</dbReference>
<feature type="domain" description="SPOR" evidence="3">
    <location>
        <begin position="205"/>
        <end position="289"/>
    </location>
</feature>
<dbReference type="Pfam" id="PF05036">
    <property type="entry name" value="SPOR"/>
    <property type="match status" value="1"/>
</dbReference>
<keyword evidence="2" id="KW-0472">Membrane</keyword>
<dbReference type="Proteomes" id="UP000007100">
    <property type="component" value="Chromosome"/>
</dbReference>
<dbReference type="InterPro" id="IPR036680">
    <property type="entry name" value="SPOR-like_sf"/>
</dbReference>
<evidence type="ECO:0000256" key="1">
    <source>
        <dbReference type="SAM" id="MobiDB-lite"/>
    </source>
</evidence>
<protein>
    <recommendedName>
        <fullName evidence="3">SPOR domain-containing protein</fullName>
    </recommendedName>
</protein>
<gene>
    <name evidence="4" type="ordered locus">ACMV_09370</name>
</gene>
<feature type="region of interest" description="Disordered" evidence="1">
    <location>
        <begin position="1"/>
        <end position="22"/>
    </location>
</feature>
<dbReference type="GO" id="GO:0042834">
    <property type="term" value="F:peptidoglycan binding"/>
    <property type="evidence" value="ECO:0007669"/>
    <property type="project" value="InterPro"/>
</dbReference>
<keyword evidence="2" id="KW-1133">Transmembrane helix</keyword>
<dbReference type="SUPFAM" id="SSF110997">
    <property type="entry name" value="Sporulation related repeat"/>
    <property type="match status" value="1"/>
</dbReference>
<feature type="transmembrane region" description="Helical" evidence="2">
    <location>
        <begin position="33"/>
        <end position="54"/>
    </location>
</feature>
<organism evidence="4 5">
    <name type="scientific">Acidiphilium multivorum (strain DSM 11245 / JCM 8867 / NBRC 100883 / AIU 301)</name>
    <dbReference type="NCBI Taxonomy" id="926570"/>
    <lineage>
        <taxon>Bacteria</taxon>
        <taxon>Pseudomonadati</taxon>
        <taxon>Pseudomonadota</taxon>
        <taxon>Alphaproteobacteria</taxon>
        <taxon>Acetobacterales</taxon>
        <taxon>Acidocellaceae</taxon>
        <taxon>Acidiphilium</taxon>
    </lineage>
</organism>
<accession>F0J628</accession>
<feature type="compositionally biased region" description="Acidic residues" evidence="1">
    <location>
        <begin position="1"/>
        <end position="12"/>
    </location>
</feature>
<dbReference type="PROSITE" id="PS51724">
    <property type="entry name" value="SPOR"/>
    <property type="match status" value="1"/>
</dbReference>
<reference evidence="4 5" key="1">
    <citation type="submission" date="2010-12" db="EMBL/GenBank/DDBJ databases">
        <title>Whole genome sequence of Acidiphilium multivorum AIU301.</title>
        <authorList>
            <person name="Narita-Yamada S."/>
            <person name="Nakamura S."/>
            <person name="Ito N."/>
            <person name="Takarada H."/>
            <person name="Katano Y."/>
            <person name="Nakazawa H."/>
            <person name="Hosoyama A."/>
            <person name="Yamada R."/>
            <person name="Fujita N."/>
        </authorList>
    </citation>
    <scope>NUCLEOTIDE SEQUENCE [LARGE SCALE GENOMIC DNA]</scope>
    <source>
        <strain evidence="5">DSM 11245 / JCM 8867 / AIU301</strain>
    </source>
</reference>
<evidence type="ECO:0000313" key="4">
    <source>
        <dbReference type="EMBL" id="BAJ80284.1"/>
    </source>
</evidence>
<dbReference type="AlphaFoldDB" id="F0J628"/>